<name>E4XJ31_OIKDI</name>
<evidence type="ECO:0000313" key="2">
    <source>
        <dbReference type="Proteomes" id="UP000001307"/>
    </source>
</evidence>
<keyword evidence="2" id="KW-1185">Reference proteome</keyword>
<accession>E4XJ31</accession>
<evidence type="ECO:0000313" key="1">
    <source>
        <dbReference type="EMBL" id="CBY10474.1"/>
    </source>
</evidence>
<dbReference type="Proteomes" id="UP000001307">
    <property type="component" value="Unassembled WGS sequence"/>
</dbReference>
<gene>
    <name evidence="1" type="ORF">GSOID_T00012612001</name>
</gene>
<dbReference type="OrthoDB" id="10609462at2759"/>
<organism evidence="1">
    <name type="scientific">Oikopleura dioica</name>
    <name type="common">Tunicate</name>
    <dbReference type="NCBI Taxonomy" id="34765"/>
    <lineage>
        <taxon>Eukaryota</taxon>
        <taxon>Metazoa</taxon>
        <taxon>Chordata</taxon>
        <taxon>Tunicata</taxon>
        <taxon>Appendicularia</taxon>
        <taxon>Copelata</taxon>
        <taxon>Oikopleuridae</taxon>
        <taxon>Oikopleura</taxon>
    </lineage>
</organism>
<protein>
    <submittedName>
        <fullName evidence="1">Uncharacterized protein</fullName>
    </submittedName>
</protein>
<dbReference type="EMBL" id="FN653057">
    <property type="protein sequence ID" value="CBY10474.1"/>
    <property type="molecule type" value="Genomic_DNA"/>
</dbReference>
<reference evidence="1" key="1">
    <citation type="journal article" date="2010" name="Science">
        <title>Plasticity of animal genome architecture unmasked by rapid evolution of a pelagic tunicate.</title>
        <authorList>
            <person name="Denoeud F."/>
            <person name="Henriet S."/>
            <person name="Mungpakdee S."/>
            <person name="Aury J.M."/>
            <person name="Da Silva C."/>
            <person name="Brinkmann H."/>
            <person name="Mikhaleva J."/>
            <person name="Olsen L.C."/>
            <person name="Jubin C."/>
            <person name="Canestro C."/>
            <person name="Bouquet J.M."/>
            <person name="Danks G."/>
            <person name="Poulain J."/>
            <person name="Campsteijn C."/>
            <person name="Adamski M."/>
            <person name="Cross I."/>
            <person name="Yadetie F."/>
            <person name="Muffato M."/>
            <person name="Louis A."/>
            <person name="Butcher S."/>
            <person name="Tsagkogeorga G."/>
            <person name="Konrad A."/>
            <person name="Singh S."/>
            <person name="Jensen M.F."/>
            <person name="Cong E.H."/>
            <person name="Eikeseth-Otteraa H."/>
            <person name="Noel B."/>
            <person name="Anthouard V."/>
            <person name="Porcel B.M."/>
            <person name="Kachouri-Lafond R."/>
            <person name="Nishino A."/>
            <person name="Ugolini M."/>
            <person name="Chourrout P."/>
            <person name="Nishida H."/>
            <person name="Aasland R."/>
            <person name="Huzurbazar S."/>
            <person name="Westhof E."/>
            <person name="Delsuc F."/>
            <person name="Lehrach H."/>
            <person name="Reinhardt R."/>
            <person name="Weissenbach J."/>
            <person name="Roy S.W."/>
            <person name="Artiguenave F."/>
            <person name="Postlethwait J.H."/>
            <person name="Manak J.R."/>
            <person name="Thompson E.M."/>
            <person name="Jaillon O."/>
            <person name="Du Pasquier L."/>
            <person name="Boudinot P."/>
            <person name="Liberles D.A."/>
            <person name="Volff J.N."/>
            <person name="Philippe H."/>
            <person name="Lenhard B."/>
            <person name="Roest Crollius H."/>
            <person name="Wincker P."/>
            <person name="Chourrout D."/>
        </authorList>
    </citation>
    <scope>NUCLEOTIDE SEQUENCE [LARGE SCALE GENOMIC DNA]</scope>
</reference>
<dbReference type="AlphaFoldDB" id="E4XJ31"/>
<sequence>MDIFFKSPDLTASEGYSETETDSDTSTTTTWDKFIFDLDAPACSIVKGNISVTKEQSEQNIGHVFEIDGHQVTINGRRILSNTISQKYEVAHIEKIEGCIEQDSINNCALDNMDPSILPQGEHEWVCSSRSGKTICKPLSTALNFALDLLNIIRKY</sequence>
<dbReference type="InParanoid" id="E4XJ31"/>
<proteinExistence type="predicted"/>